<name>A0A1C4B0H3_9ENTR</name>
<sequence>MIFYRLVTHRYASEAWTGSGANLFGGRWNHKGHPAVYVASSISLAALEMLVHVHSDTVLTQYGLFSIEIPDNDIEYLDKQWLPPDWQENPAPLSTMDLGTAWLEANSGVALVLPSCVVPLENNAMLNPQHPTFSQLLKTVKALPFSFDARLVNQTTLR</sequence>
<dbReference type="SMART" id="SM00953">
    <property type="entry name" value="RES"/>
    <property type="match status" value="1"/>
</dbReference>
<evidence type="ECO:0000259" key="1">
    <source>
        <dbReference type="SMART" id="SM00953"/>
    </source>
</evidence>
<evidence type="ECO:0000313" key="2">
    <source>
        <dbReference type="EMBL" id="SCC00314.1"/>
    </source>
</evidence>
<dbReference type="Proteomes" id="UP000198975">
    <property type="component" value="Unassembled WGS sequence"/>
</dbReference>
<accession>A0A1C4B0H3</accession>
<reference evidence="3" key="1">
    <citation type="submission" date="2016-08" db="EMBL/GenBank/DDBJ databases">
        <authorList>
            <person name="Varghese N."/>
            <person name="Submissions Spin"/>
        </authorList>
    </citation>
    <scope>NUCLEOTIDE SEQUENCE [LARGE SCALE GENOMIC DNA]</scope>
    <source>
        <strain evidence="3">REICA_082</strain>
    </source>
</reference>
<evidence type="ECO:0000313" key="3">
    <source>
        <dbReference type="Proteomes" id="UP000198975"/>
    </source>
</evidence>
<dbReference type="EMBL" id="FMAY01000004">
    <property type="protein sequence ID" value="SCC00314.1"/>
    <property type="molecule type" value="Genomic_DNA"/>
</dbReference>
<gene>
    <name evidence="2" type="ORF">GA0061071_10425</name>
</gene>
<dbReference type="InterPro" id="IPR014914">
    <property type="entry name" value="RES_dom"/>
</dbReference>
<protein>
    <submittedName>
        <fullName evidence="2">RES domain-containing protein</fullName>
    </submittedName>
</protein>
<proteinExistence type="predicted"/>
<organism evidence="2 3">
    <name type="scientific">Kosakonia oryzendophytica</name>
    <dbReference type="NCBI Taxonomy" id="1005665"/>
    <lineage>
        <taxon>Bacteria</taxon>
        <taxon>Pseudomonadati</taxon>
        <taxon>Pseudomonadota</taxon>
        <taxon>Gammaproteobacteria</taxon>
        <taxon>Enterobacterales</taxon>
        <taxon>Enterobacteriaceae</taxon>
        <taxon>Kosakonia</taxon>
    </lineage>
</organism>
<feature type="domain" description="RES" evidence="1">
    <location>
        <begin position="15"/>
        <end position="140"/>
    </location>
</feature>
<dbReference type="OrthoDB" id="9789501at2"/>
<dbReference type="Pfam" id="PF08808">
    <property type="entry name" value="RES"/>
    <property type="match status" value="1"/>
</dbReference>
<dbReference type="AlphaFoldDB" id="A0A1C4B0H3"/>
<keyword evidence="3" id="KW-1185">Reference proteome</keyword>
<dbReference type="RefSeq" id="WP_061494660.1">
    <property type="nucleotide sequence ID" value="NZ_CP115659.1"/>
</dbReference>